<sequence>MGSLPPRARLFAALATVQTICLAAVAVPAFSGATTTVTDTTGAHASDARTAKRSVVQGTMGNDTIITKRYGQRVLALAGDDYIRLGSGDDAAYGEDGNDWLHGNDGNDWIYGGGGNDHPQGGTGNDHVYGGPGDDELDGDQGNDWIYGGDGNDSITGDEGDDVIYPGPGADEVYGEEGMNKIVATDDGVRDDFFCNQIVVPAPPGVIVYIGHRDPLDALRNCKVVIKN</sequence>
<keyword evidence="3" id="KW-0732">Signal</keyword>
<dbReference type="RefSeq" id="WP_194707434.1">
    <property type="nucleotide sequence ID" value="NZ_JADKPN010000008.1"/>
</dbReference>
<evidence type="ECO:0000256" key="2">
    <source>
        <dbReference type="ARBA" id="ARBA00022525"/>
    </source>
</evidence>
<dbReference type="PROSITE" id="PS00330">
    <property type="entry name" value="HEMOLYSIN_CALCIUM"/>
    <property type="match status" value="1"/>
</dbReference>
<dbReference type="SUPFAM" id="SSF51120">
    <property type="entry name" value="beta-Roll"/>
    <property type="match status" value="2"/>
</dbReference>
<dbReference type="EMBL" id="JADKPN010000008">
    <property type="protein sequence ID" value="MBF4764255.1"/>
    <property type="molecule type" value="Genomic_DNA"/>
</dbReference>
<evidence type="ECO:0008006" key="6">
    <source>
        <dbReference type="Google" id="ProtNLM"/>
    </source>
</evidence>
<gene>
    <name evidence="4" type="ORF">ISU07_14065</name>
</gene>
<dbReference type="GO" id="GO:0005509">
    <property type="term" value="F:calcium ion binding"/>
    <property type="evidence" value="ECO:0007669"/>
    <property type="project" value="InterPro"/>
</dbReference>
<keyword evidence="5" id="KW-1185">Reference proteome</keyword>
<dbReference type="Pfam" id="PF00353">
    <property type="entry name" value="HemolysinCabind"/>
    <property type="match status" value="3"/>
</dbReference>
<evidence type="ECO:0000256" key="1">
    <source>
        <dbReference type="ARBA" id="ARBA00004613"/>
    </source>
</evidence>
<accession>A0A930VGA9</accession>
<dbReference type="InterPro" id="IPR050557">
    <property type="entry name" value="RTX_toxin/Mannuronan_C5-epim"/>
</dbReference>
<feature type="signal peptide" evidence="3">
    <location>
        <begin position="1"/>
        <end position="23"/>
    </location>
</feature>
<dbReference type="GO" id="GO:0005576">
    <property type="term" value="C:extracellular region"/>
    <property type="evidence" value="ECO:0007669"/>
    <property type="project" value="UniProtKB-SubCell"/>
</dbReference>
<evidence type="ECO:0000313" key="4">
    <source>
        <dbReference type="EMBL" id="MBF4764255.1"/>
    </source>
</evidence>
<keyword evidence="2" id="KW-0964">Secreted</keyword>
<feature type="chain" id="PRO_5039161001" description="Calcium-binding protein" evidence="3">
    <location>
        <begin position="24"/>
        <end position="228"/>
    </location>
</feature>
<comment type="subcellular location">
    <subcellularLocation>
        <location evidence="1">Secreted</location>
    </subcellularLocation>
</comment>
<dbReference type="Proteomes" id="UP000640489">
    <property type="component" value="Unassembled WGS sequence"/>
</dbReference>
<dbReference type="PANTHER" id="PTHR38340">
    <property type="entry name" value="S-LAYER PROTEIN"/>
    <property type="match status" value="1"/>
</dbReference>
<organism evidence="4 5">
    <name type="scientific">Nocardioides islandensis</name>
    <dbReference type="NCBI Taxonomy" id="433663"/>
    <lineage>
        <taxon>Bacteria</taxon>
        <taxon>Bacillati</taxon>
        <taxon>Actinomycetota</taxon>
        <taxon>Actinomycetes</taxon>
        <taxon>Propionibacteriales</taxon>
        <taxon>Nocardioidaceae</taxon>
        <taxon>Nocardioides</taxon>
    </lineage>
</organism>
<evidence type="ECO:0000256" key="3">
    <source>
        <dbReference type="SAM" id="SignalP"/>
    </source>
</evidence>
<dbReference type="InterPro" id="IPR018511">
    <property type="entry name" value="Hemolysin-typ_Ca-bd_CS"/>
</dbReference>
<reference evidence="4" key="1">
    <citation type="submission" date="2020-11" db="EMBL/GenBank/DDBJ databases">
        <title>Nocardioides sp. nov., isolated from Soil of Cynanchum wilfordii Hemsley rhizosphere.</title>
        <authorList>
            <person name="Lee J.-S."/>
            <person name="Suh M.K."/>
            <person name="Kim J.-S."/>
        </authorList>
    </citation>
    <scope>NUCLEOTIDE SEQUENCE</scope>
    <source>
        <strain evidence="4">KCTC 19275</strain>
    </source>
</reference>
<dbReference type="InterPro" id="IPR011049">
    <property type="entry name" value="Serralysin-like_metalloprot_C"/>
</dbReference>
<comment type="caution">
    <text evidence="4">The sequence shown here is derived from an EMBL/GenBank/DDBJ whole genome shotgun (WGS) entry which is preliminary data.</text>
</comment>
<proteinExistence type="predicted"/>
<dbReference type="PANTHER" id="PTHR38340:SF1">
    <property type="entry name" value="S-LAYER PROTEIN"/>
    <property type="match status" value="1"/>
</dbReference>
<name>A0A930VGA9_9ACTN</name>
<dbReference type="AlphaFoldDB" id="A0A930VGA9"/>
<dbReference type="InterPro" id="IPR001343">
    <property type="entry name" value="Hemolysn_Ca-bd"/>
</dbReference>
<dbReference type="Gene3D" id="2.150.10.10">
    <property type="entry name" value="Serralysin-like metalloprotease, C-terminal"/>
    <property type="match status" value="2"/>
</dbReference>
<evidence type="ECO:0000313" key="5">
    <source>
        <dbReference type="Proteomes" id="UP000640489"/>
    </source>
</evidence>
<protein>
    <recommendedName>
        <fullName evidence="6">Calcium-binding protein</fullName>
    </recommendedName>
</protein>
<dbReference type="PRINTS" id="PR00313">
    <property type="entry name" value="CABNDNGRPT"/>
</dbReference>